<protein>
    <submittedName>
        <fullName evidence="3">L-fucose isomerase domain protein</fullName>
    </submittedName>
</protein>
<evidence type="ECO:0000313" key="3">
    <source>
        <dbReference type="EMBL" id="AEF80177.1"/>
    </source>
</evidence>
<name>F5YEA7_LEAAZ</name>
<dbReference type="InParanoid" id="F5YEA7"/>
<dbReference type="EMBL" id="CP001841">
    <property type="protein sequence ID" value="AEF80177.1"/>
    <property type="molecule type" value="Genomic_DNA"/>
</dbReference>
<gene>
    <name evidence="3" type="ordered locus">TREAZ_0220</name>
</gene>
<dbReference type="OrthoDB" id="5838738at2"/>
<reference evidence="4" key="1">
    <citation type="submission" date="2009-12" db="EMBL/GenBank/DDBJ databases">
        <title>Complete sequence of Treponema azotonutricium strain ZAS-9.</title>
        <authorList>
            <person name="Tetu S.G."/>
            <person name="Matson E."/>
            <person name="Ren Q."/>
            <person name="Seshadri R."/>
            <person name="Elbourne L."/>
            <person name="Hassan K.A."/>
            <person name="Durkin A."/>
            <person name="Radune D."/>
            <person name="Mohamoud Y."/>
            <person name="Shay R."/>
            <person name="Jin S."/>
            <person name="Zhang X."/>
            <person name="Lucey K."/>
            <person name="Ballor N.R."/>
            <person name="Ottesen E."/>
            <person name="Rosenthal R."/>
            <person name="Allen A."/>
            <person name="Leadbetter J.R."/>
            <person name="Paulsen I.T."/>
        </authorList>
    </citation>
    <scope>NUCLEOTIDE SEQUENCE [LARGE SCALE GENOMIC DNA]</scope>
    <source>
        <strain evidence="4">ATCC BAA-888 / DSM 13862 / ZAS-9</strain>
    </source>
</reference>
<accession>F5YEA7</accession>
<dbReference type="HOGENOM" id="CLU_045643_0_0_12"/>
<dbReference type="Proteomes" id="UP000009222">
    <property type="component" value="Chromosome"/>
</dbReference>
<dbReference type="PANTHER" id="PTHR36120">
    <property type="entry name" value="FUCOSE ISOMERASE"/>
    <property type="match status" value="1"/>
</dbReference>
<dbReference type="GO" id="GO:0016861">
    <property type="term" value="F:intramolecular oxidoreductase activity, interconverting aldoses and ketoses"/>
    <property type="evidence" value="ECO:0007669"/>
    <property type="project" value="InterPro"/>
</dbReference>
<evidence type="ECO:0000256" key="1">
    <source>
        <dbReference type="ARBA" id="ARBA00023235"/>
    </source>
</evidence>
<keyword evidence="2" id="KW-0119">Carbohydrate metabolism</keyword>
<dbReference type="GO" id="GO:0005737">
    <property type="term" value="C:cytoplasm"/>
    <property type="evidence" value="ECO:0007669"/>
    <property type="project" value="InterPro"/>
</dbReference>
<proteinExistence type="predicted"/>
<reference evidence="3 4" key="2">
    <citation type="journal article" date="2011" name="ISME J.">
        <title>RNA-seq reveals cooperative metabolic interactions between two termite-gut spirochete species in co-culture.</title>
        <authorList>
            <person name="Rosenthal A.Z."/>
            <person name="Matson E.G."/>
            <person name="Eldar A."/>
            <person name="Leadbetter J.R."/>
        </authorList>
    </citation>
    <scope>NUCLEOTIDE SEQUENCE [LARGE SCALE GENOMIC DNA]</scope>
    <source>
        <strain evidence="4">ATCC BAA-888 / DSM 13862 / ZAS-9</strain>
    </source>
</reference>
<evidence type="ECO:0000256" key="2">
    <source>
        <dbReference type="ARBA" id="ARBA00023277"/>
    </source>
</evidence>
<dbReference type="GO" id="GO:0005996">
    <property type="term" value="P:monosaccharide metabolic process"/>
    <property type="evidence" value="ECO:0007669"/>
    <property type="project" value="InterPro"/>
</dbReference>
<dbReference type="SUPFAM" id="SSF53743">
    <property type="entry name" value="FucI/AraA N-terminal and middle domains"/>
    <property type="match status" value="1"/>
</dbReference>
<dbReference type="KEGG" id="taz:TREAZ_0220"/>
<dbReference type="PANTHER" id="PTHR36120:SF1">
    <property type="entry name" value="L-FUCOSE ISOMERASE C-TERMINAL DOMAIN-CONTAINING PROTEIN"/>
    <property type="match status" value="1"/>
</dbReference>
<sequence length="464" mass="51464">MTKLTFALFFGNRGFFPGELIADARRELIQAVEKAGYGYIAMDEKLTRFGAVETREEGRKYAAFLREHAGQFQGVILCMPNFSDENGAQAALSEAGVPILVQAYRDMPGKMDFAHRRDSMCGKFAMCNVLRQCGIKYTIIPPFTVDPGEEVFQEHLQKFAGICRIVKTMRRMNLGSFGARTTAFKTVRVDEIGLQRHGINIESFDLSQIFRLMKEADSGRIEAKKKKLLETTQFNYEAAKLDTISRLGVVIDNYIEEYQLDAVAIRCWDELELSFGVAPCLLLGELNERGIAAGCEVDIANAIIMKAISLAGDSAPMLLDINNNFGLDDNKSILFHCGPVPISLMEGKGITEEHLMFRKSLGAGSGVGINHGQIRQNLPVTFGSAKTEDGKIWAFLGEGYLTGDAIEEGFFGCGVVMEHPRMGEIVDYVGKEGYRHHLSLTAGKTAWAVREALEKYLGYEIHSF</sequence>
<dbReference type="eggNOG" id="COG2407">
    <property type="taxonomic scope" value="Bacteria"/>
</dbReference>
<keyword evidence="1 3" id="KW-0413">Isomerase</keyword>
<keyword evidence="4" id="KW-1185">Reference proteome</keyword>
<dbReference type="InterPro" id="IPR009015">
    <property type="entry name" value="Fucose_isomerase_N/cen_sf"/>
</dbReference>
<dbReference type="RefSeq" id="WP_015711709.1">
    <property type="nucleotide sequence ID" value="NC_015577.1"/>
</dbReference>
<organism evidence="3 4">
    <name type="scientific">Leadbettera azotonutricia (strain ATCC BAA-888 / DSM 13862 / ZAS-9)</name>
    <name type="common">Treponema azotonutricium</name>
    <dbReference type="NCBI Taxonomy" id="545695"/>
    <lineage>
        <taxon>Bacteria</taxon>
        <taxon>Pseudomonadati</taxon>
        <taxon>Spirochaetota</taxon>
        <taxon>Spirochaetia</taxon>
        <taxon>Spirochaetales</taxon>
        <taxon>Breznakiellaceae</taxon>
        <taxon>Leadbettera</taxon>
    </lineage>
</organism>
<dbReference type="STRING" id="545695.TREAZ_0220"/>
<dbReference type="AlphaFoldDB" id="F5YEA7"/>
<evidence type="ECO:0000313" key="4">
    <source>
        <dbReference type="Proteomes" id="UP000009222"/>
    </source>
</evidence>